<evidence type="ECO:0000259" key="3">
    <source>
        <dbReference type="PROSITE" id="PS51677"/>
    </source>
</evidence>
<name>A0ABV0LLE0_9PSEU</name>
<dbReference type="CDD" id="cd10918">
    <property type="entry name" value="CE4_NodB_like_5s_6s"/>
    <property type="match status" value="1"/>
</dbReference>
<dbReference type="SUPFAM" id="SSF88713">
    <property type="entry name" value="Glycoside hydrolase/deacetylase"/>
    <property type="match status" value="1"/>
</dbReference>
<keyword evidence="4" id="KW-0378">Hydrolase</keyword>
<dbReference type="PANTHER" id="PTHR34216">
    <property type="match status" value="1"/>
</dbReference>
<dbReference type="RefSeq" id="WP_348954194.1">
    <property type="nucleotide sequence ID" value="NZ_JBDZYD010000011.1"/>
</dbReference>
<feature type="domain" description="NodB homology" evidence="3">
    <location>
        <begin position="45"/>
        <end position="222"/>
    </location>
</feature>
<evidence type="ECO:0000313" key="5">
    <source>
        <dbReference type="Proteomes" id="UP001440984"/>
    </source>
</evidence>
<evidence type="ECO:0000256" key="1">
    <source>
        <dbReference type="ARBA" id="ARBA00004613"/>
    </source>
</evidence>
<keyword evidence="5" id="KW-1185">Reference proteome</keyword>
<proteinExistence type="predicted"/>
<dbReference type="EMBL" id="JBDZYD010000011">
    <property type="protein sequence ID" value="MEQ0563126.1"/>
    <property type="molecule type" value="Genomic_DNA"/>
</dbReference>
<comment type="caution">
    <text evidence="4">The sequence shown here is derived from an EMBL/GenBank/DDBJ whole genome shotgun (WGS) entry which is preliminary data.</text>
</comment>
<dbReference type="InterPro" id="IPR011330">
    <property type="entry name" value="Glyco_hydro/deAcase_b/a-brl"/>
</dbReference>
<dbReference type="PANTHER" id="PTHR34216:SF3">
    <property type="entry name" value="POLY-BETA-1,6-N-ACETYL-D-GLUCOSAMINE N-DEACETYLASE"/>
    <property type="match status" value="1"/>
</dbReference>
<dbReference type="GO" id="GO:0016787">
    <property type="term" value="F:hydrolase activity"/>
    <property type="evidence" value="ECO:0007669"/>
    <property type="project" value="UniProtKB-KW"/>
</dbReference>
<dbReference type="EC" id="3.-.-.-" evidence="4"/>
<organism evidence="4 5">
    <name type="scientific">Amycolatopsis melonis</name>
    <dbReference type="NCBI Taxonomy" id="3156488"/>
    <lineage>
        <taxon>Bacteria</taxon>
        <taxon>Bacillati</taxon>
        <taxon>Actinomycetota</taxon>
        <taxon>Actinomycetes</taxon>
        <taxon>Pseudonocardiales</taxon>
        <taxon>Pseudonocardiaceae</taxon>
        <taxon>Amycolatopsis</taxon>
    </lineage>
</organism>
<keyword evidence="2" id="KW-0732">Signal</keyword>
<accession>A0ABV0LLE0</accession>
<evidence type="ECO:0000256" key="2">
    <source>
        <dbReference type="ARBA" id="ARBA00022729"/>
    </source>
</evidence>
<gene>
    <name evidence="4" type="ORF">ABJI51_28965</name>
</gene>
<dbReference type="InterPro" id="IPR002509">
    <property type="entry name" value="NODB_dom"/>
</dbReference>
<dbReference type="Gene3D" id="3.20.20.370">
    <property type="entry name" value="Glycoside hydrolase/deacetylase"/>
    <property type="match status" value="1"/>
</dbReference>
<reference evidence="4 5" key="1">
    <citation type="submission" date="2024-05" db="EMBL/GenBank/DDBJ databases">
        <authorList>
            <person name="Zhao H."/>
            <person name="Xu Y."/>
            <person name="Lin S."/>
            <person name="Spain J.C."/>
            <person name="Zhou N.-Y."/>
        </authorList>
    </citation>
    <scope>NUCLEOTIDE SEQUENCE [LARGE SCALE GENOMIC DNA]</scope>
    <source>
        <strain evidence="4 5">NEAU-NG30</strain>
    </source>
</reference>
<sequence length="222" mass="25032">MGAVTVILAVHGIGRPARQLDPGEDEQWLTVEQFERVLDVAAAREDVHLTFDDGNESDVEIALPRLVERGLTAEFFPLAGRLGQRGYVDRDGLRELVRAGMEVGSHGWEPRDWRRLDDRHARRELTDAPKLLGDLCGRPVRRYSLPFGAYDRRVLARLRQAGATRVYSSDGGRARRDGWLQARTELRHDLDGEWLDGVLTASPGLSRRAGRWASRLFRRTGG</sequence>
<evidence type="ECO:0000313" key="4">
    <source>
        <dbReference type="EMBL" id="MEQ0563126.1"/>
    </source>
</evidence>
<dbReference type="Proteomes" id="UP001440984">
    <property type="component" value="Unassembled WGS sequence"/>
</dbReference>
<protein>
    <submittedName>
        <fullName evidence="4">Polysaccharide deacetylase family protein</fullName>
        <ecNumber evidence="4">3.-.-.-</ecNumber>
    </submittedName>
</protein>
<comment type="subcellular location">
    <subcellularLocation>
        <location evidence="1">Secreted</location>
    </subcellularLocation>
</comment>
<dbReference type="Pfam" id="PF01522">
    <property type="entry name" value="Polysacc_deac_1"/>
    <property type="match status" value="1"/>
</dbReference>
<dbReference type="PROSITE" id="PS51677">
    <property type="entry name" value="NODB"/>
    <property type="match status" value="1"/>
</dbReference>
<dbReference type="InterPro" id="IPR051398">
    <property type="entry name" value="Polysacch_Deacetylase"/>
</dbReference>